<dbReference type="InterPro" id="IPR033690">
    <property type="entry name" value="Adenylat_kinase_CS"/>
</dbReference>
<evidence type="ECO:0000256" key="5">
    <source>
        <dbReference type="HAMAP-Rule" id="MF_00235"/>
    </source>
</evidence>
<sequence length="303" mass="32585">MRLILLGPPGAGKGTQAQRLIHKHGIVQLSTGEMLRAAVAAGTPVGLKAKDIMASGALVPDEVVVGIIADRIEEPDAKKGFILDGFPRTVPQAQALDDLLKRKHLKLDAVVELRVNESALLERVETRVAQMRERGEEVRIDDTPEVLSKRLANYRAQTEPLVHYYSEKRKLITVDGMMTIEQVTVAINRVLSALEAADSAAKAAKKTARKTAKPGKAAGKTPAKEAKNAAKKAARKAAKAPAKKVKKTKKAAKPASKTVKGGKKTAAKAKSRTSGTKAAKTRKVAKKATKKRAKAVKRLTKRR</sequence>
<evidence type="ECO:0000313" key="9">
    <source>
        <dbReference type="EMBL" id="TKT72720.1"/>
    </source>
</evidence>
<evidence type="ECO:0000256" key="4">
    <source>
        <dbReference type="ARBA" id="ARBA00022777"/>
    </source>
</evidence>
<evidence type="ECO:0000256" key="7">
    <source>
        <dbReference type="RuleBase" id="RU003331"/>
    </source>
</evidence>
<comment type="catalytic activity">
    <reaction evidence="5 7">
        <text>AMP + ATP = 2 ADP</text>
        <dbReference type="Rhea" id="RHEA:12973"/>
        <dbReference type="ChEBI" id="CHEBI:30616"/>
        <dbReference type="ChEBI" id="CHEBI:456215"/>
        <dbReference type="ChEBI" id="CHEBI:456216"/>
        <dbReference type="EC" id="2.7.4.3"/>
    </reaction>
</comment>
<dbReference type="SUPFAM" id="SSF52540">
    <property type="entry name" value="P-loop containing nucleoside triphosphate hydrolases"/>
    <property type="match status" value="1"/>
</dbReference>
<comment type="pathway">
    <text evidence="5">Purine metabolism; AMP biosynthesis via salvage pathway; AMP from ADP: step 1/1.</text>
</comment>
<dbReference type="PRINTS" id="PR00094">
    <property type="entry name" value="ADENYLTKNASE"/>
</dbReference>
<feature type="compositionally biased region" description="Basic residues" evidence="8">
    <location>
        <begin position="260"/>
        <end position="271"/>
    </location>
</feature>
<dbReference type="InterPro" id="IPR027417">
    <property type="entry name" value="P-loop_NTPase"/>
</dbReference>
<dbReference type="NCBIfam" id="NF001381">
    <property type="entry name" value="PRK00279.1-3"/>
    <property type="match status" value="1"/>
</dbReference>
<protein>
    <recommendedName>
        <fullName evidence="5 7">Adenylate kinase</fullName>
        <shortName evidence="5">AK</shortName>
        <ecNumber evidence="5 7">2.7.4.3</ecNumber>
    </recommendedName>
    <alternativeName>
        <fullName evidence="5">ATP-AMP transphosphorylase</fullName>
    </alternativeName>
    <alternativeName>
        <fullName evidence="5">ATP:AMP phosphotransferase</fullName>
    </alternativeName>
    <alternativeName>
        <fullName evidence="5">Adenylate monophosphate kinase</fullName>
    </alternativeName>
</protein>
<dbReference type="Pfam" id="PF00406">
    <property type="entry name" value="ADK"/>
    <property type="match status" value="1"/>
</dbReference>
<dbReference type="Gene3D" id="3.40.50.300">
    <property type="entry name" value="P-loop containing nucleotide triphosphate hydrolases"/>
    <property type="match status" value="1"/>
</dbReference>
<feature type="binding site" evidence="5">
    <location>
        <begin position="85"/>
        <end position="88"/>
    </location>
    <ligand>
        <name>AMP</name>
        <dbReference type="ChEBI" id="CHEBI:456215"/>
    </ligand>
</feature>
<dbReference type="GO" id="GO:0005524">
    <property type="term" value="F:ATP binding"/>
    <property type="evidence" value="ECO:0007669"/>
    <property type="project" value="UniProtKB-UniRule"/>
</dbReference>
<feature type="binding site" evidence="5">
    <location>
        <begin position="10"/>
        <end position="15"/>
    </location>
    <ligand>
        <name>ATP</name>
        <dbReference type="ChEBI" id="CHEBI:30616"/>
    </ligand>
</feature>
<dbReference type="OrthoDB" id="9805030at2"/>
<dbReference type="InterPro" id="IPR006259">
    <property type="entry name" value="Adenyl_kin_sub"/>
</dbReference>
<evidence type="ECO:0000256" key="6">
    <source>
        <dbReference type="RuleBase" id="RU003330"/>
    </source>
</evidence>
<dbReference type="NCBIfam" id="NF011100">
    <property type="entry name" value="PRK14527.1"/>
    <property type="match status" value="1"/>
</dbReference>
<dbReference type="InterPro" id="IPR000850">
    <property type="entry name" value="Adenylat/UMP-CMP_kin"/>
</dbReference>
<keyword evidence="10" id="KW-1185">Reference proteome</keyword>
<comment type="subcellular location">
    <subcellularLocation>
        <location evidence="5 7">Cytoplasm</location>
    </subcellularLocation>
</comment>
<dbReference type="GO" id="GO:0004017">
    <property type="term" value="F:AMP kinase activity"/>
    <property type="evidence" value="ECO:0007669"/>
    <property type="project" value="UniProtKB-UniRule"/>
</dbReference>
<keyword evidence="4 5" id="KW-0418">Kinase</keyword>
<feature type="binding site" evidence="5">
    <location>
        <position position="134"/>
    </location>
    <ligand>
        <name>ATP</name>
        <dbReference type="ChEBI" id="CHEBI:30616"/>
    </ligand>
</feature>
<comment type="domain">
    <text evidence="5">Consists of three domains, a large central CORE domain and two small peripheral domains, NMPbind and LID, which undergo movements during catalysis. The LID domain closes over the site of phosphoryl transfer upon ATP binding. Assembling and dissambling the active center during each catalytic cycle provides an effective means to prevent ATP hydrolysis.</text>
</comment>
<dbReference type="GO" id="GO:0005737">
    <property type="term" value="C:cytoplasm"/>
    <property type="evidence" value="ECO:0007669"/>
    <property type="project" value="UniProtKB-SubCell"/>
</dbReference>
<dbReference type="RefSeq" id="WP_046826823.1">
    <property type="nucleotide sequence ID" value="NZ_LBIA02000001.1"/>
</dbReference>
<evidence type="ECO:0000256" key="1">
    <source>
        <dbReference type="ARBA" id="ARBA00022679"/>
    </source>
</evidence>
<dbReference type="EMBL" id="LBIA02000001">
    <property type="protein sequence ID" value="TKT72720.1"/>
    <property type="molecule type" value="Genomic_DNA"/>
</dbReference>
<keyword evidence="2 5" id="KW-0545">Nucleotide biosynthesis</keyword>
<evidence type="ECO:0000313" key="10">
    <source>
        <dbReference type="Proteomes" id="UP000034832"/>
    </source>
</evidence>
<feature type="binding site" evidence="5">
    <location>
        <position position="36"/>
    </location>
    <ligand>
        <name>AMP</name>
        <dbReference type="ChEBI" id="CHEBI:456215"/>
    </ligand>
</feature>
<name>A0A4U6BQB6_9BRAD</name>
<reference evidence="9" key="1">
    <citation type="submission" date="2019-04" db="EMBL/GenBank/DDBJ databases">
        <title>Whole genome sequencing of cave bacteria.</title>
        <authorList>
            <person name="Gan H.M."/>
            <person name="Barton H."/>
            <person name="Savka M.A."/>
        </authorList>
    </citation>
    <scope>NUCLEOTIDE SEQUENCE [LARGE SCALE GENOMIC DNA]</scope>
    <source>
        <strain evidence="9">LC387</strain>
    </source>
</reference>
<feature type="compositionally biased region" description="Basic residues" evidence="8">
    <location>
        <begin position="229"/>
        <end position="252"/>
    </location>
</feature>
<feature type="binding site" evidence="5">
    <location>
        <position position="92"/>
    </location>
    <ligand>
        <name>AMP</name>
        <dbReference type="ChEBI" id="CHEBI:456215"/>
    </ligand>
</feature>
<feature type="region of interest" description="Disordered" evidence="8">
    <location>
        <begin position="205"/>
        <end position="303"/>
    </location>
</feature>
<organism evidence="9 10">
    <name type="scientific">Afipia massiliensis</name>
    <dbReference type="NCBI Taxonomy" id="211460"/>
    <lineage>
        <taxon>Bacteria</taxon>
        <taxon>Pseudomonadati</taxon>
        <taxon>Pseudomonadota</taxon>
        <taxon>Alphaproteobacteria</taxon>
        <taxon>Hyphomicrobiales</taxon>
        <taxon>Nitrobacteraceae</taxon>
        <taxon>Afipia</taxon>
    </lineage>
</organism>
<feature type="compositionally biased region" description="Basic residues" evidence="8">
    <location>
        <begin position="279"/>
        <end position="303"/>
    </location>
</feature>
<keyword evidence="1 5" id="KW-0808">Transferase</keyword>
<dbReference type="AlphaFoldDB" id="A0A4U6BQB6"/>
<comment type="function">
    <text evidence="5">Catalyzes the reversible transfer of the terminal phosphate group between ATP and AMP. Plays an important role in cellular energy homeostasis and in adenine nucleotide metabolism.</text>
</comment>
<feature type="binding site" evidence="5">
    <location>
        <position position="139"/>
    </location>
    <ligand>
        <name>AMP</name>
        <dbReference type="ChEBI" id="CHEBI:456215"/>
    </ligand>
</feature>
<dbReference type="NCBIfam" id="NF011105">
    <property type="entry name" value="PRK14532.1"/>
    <property type="match status" value="1"/>
</dbReference>
<evidence type="ECO:0000256" key="3">
    <source>
        <dbReference type="ARBA" id="ARBA00022741"/>
    </source>
</evidence>
<comment type="subunit">
    <text evidence="5 7">Monomer.</text>
</comment>
<dbReference type="Proteomes" id="UP000034832">
    <property type="component" value="Unassembled WGS sequence"/>
</dbReference>
<keyword evidence="5 7" id="KW-0067">ATP-binding</keyword>
<feature type="binding site" evidence="5">
    <location>
        <begin position="57"/>
        <end position="59"/>
    </location>
    <ligand>
        <name>AMP</name>
        <dbReference type="ChEBI" id="CHEBI:456215"/>
    </ligand>
</feature>
<feature type="region of interest" description="NMP" evidence="5">
    <location>
        <begin position="30"/>
        <end position="59"/>
    </location>
</feature>
<feature type="binding site" evidence="5">
    <location>
        <position position="150"/>
    </location>
    <ligand>
        <name>AMP</name>
        <dbReference type="ChEBI" id="CHEBI:456215"/>
    </ligand>
</feature>
<keyword evidence="5" id="KW-0963">Cytoplasm</keyword>
<comment type="similarity">
    <text evidence="5 6">Belongs to the adenylate kinase family.</text>
</comment>
<gene>
    <name evidence="5" type="primary">adk</name>
    <name evidence="9" type="ORF">YH63_015495</name>
</gene>
<dbReference type="PANTHER" id="PTHR23359">
    <property type="entry name" value="NUCLEOTIDE KINASE"/>
    <property type="match status" value="1"/>
</dbReference>
<comment type="caution">
    <text evidence="5">Lacks conserved residue(s) required for the propagation of feature annotation.</text>
</comment>
<keyword evidence="3 5" id="KW-0547">Nucleotide-binding</keyword>
<evidence type="ECO:0000256" key="8">
    <source>
        <dbReference type="SAM" id="MobiDB-lite"/>
    </source>
</evidence>
<feature type="binding site" evidence="5">
    <location>
        <position position="178"/>
    </location>
    <ligand>
        <name>ATP</name>
        <dbReference type="ChEBI" id="CHEBI:30616"/>
    </ligand>
</feature>
<dbReference type="CDD" id="cd01428">
    <property type="entry name" value="ADK"/>
    <property type="match status" value="1"/>
</dbReference>
<dbReference type="UniPathway" id="UPA00588">
    <property type="reaction ID" value="UER00649"/>
</dbReference>
<dbReference type="STRING" id="211460.YH63_03515"/>
<evidence type="ECO:0000256" key="2">
    <source>
        <dbReference type="ARBA" id="ARBA00022727"/>
    </source>
</evidence>
<feature type="binding site" evidence="5">
    <location>
        <position position="31"/>
    </location>
    <ligand>
        <name>AMP</name>
        <dbReference type="ChEBI" id="CHEBI:456215"/>
    </ligand>
</feature>
<dbReference type="PROSITE" id="PS00113">
    <property type="entry name" value="ADENYLATE_KINASE"/>
    <property type="match status" value="1"/>
</dbReference>
<dbReference type="NCBIfam" id="NF010381">
    <property type="entry name" value="PRK13808.1"/>
    <property type="match status" value="1"/>
</dbReference>
<dbReference type="EC" id="2.7.4.3" evidence="5 7"/>
<accession>A0A4U6BQB6</accession>
<comment type="caution">
    <text evidence="9">The sequence shown here is derived from an EMBL/GenBank/DDBJ whole genome shotgun (WGS) entry which is preliminary data.</text>
</comment>
<proteinExistence type="inferred from homology"/>
<dbReference type="NCBIfam" id="TIGR01351">
    <property type="entry name" value="adk"/>
    <property type="match status" value="1"/>
</dbReference>
<dbReference type="HAMAP" id="MF_00235">
    <property type="entry name" value="Adenylate_kinase_Adk"/>
    <property type="match status" value="1"/>
</dbReference>
<dbReference type="NCBIfam" id="NF011104">
    <property type="entry name" value="PRK14531.1"/>
    <property type="match status" value="1"/>
</dbReference>
<dbReference type="GO" id="GO:0044209">
    <property type="term" value="P:AMP salvage"/>
    <property type="evidence" value="ECO:0007669"/>
    <property type="project" value="UniProtKB-UniRule"/>
</dbReference>